<reference evidence="2" key="1">
    <citation type="submission" date="2022-11" db="EMBL/GenBank/DDBJ databases">
        <title>Centuries of genome instability and evolution in soft-shell clam transmissible cancer (bioRxiv).</title>
        <authorList>
            <person name="Hart S.F.M."/>
            <person name="Yonemitsu M.A."/>
            <person name="Giersch R.M."/>
            <person name="Beal B.F."/>
            <person name="Arriagada G."/>
            <person name="Davis B.W."/>
            <person name="Ostrander E.A."/>
            <person name="Goff S.P."/>
            <person name="Metzger M.J."/>
        </authorList>
    </citation>
    <scope>NUCLEOTIDE SEQUENCE</scope>
    <source>
        <strain evidence="2">MELC-2E11</strain>
        <tissue evidence="2">Siphon/mantle</tissue>
    </source>
</reference>
<name>A0ABY7FAD9_MYAAR</name>
<protein>
    <submittedName>
        <fullName evidence="2">Uncharacterized protein</fullName>
    </submittedName>
</protein>
<dbReference type="Proteomes" id="UP001164746">
    <property type="component" value="Chromosome 10"/>
</dbReference>
<gene>
    <name evidence="2" type="ORF">MAR_032358</name>
</gene>
<keyword evidence="1" id="KW-0812">Transmembrane</keyword>
<organism evidence="2 3">
    <name type="scientific">Mya arenaria</name>
    <name type="common">Soft-shell clam</name>
    <dbReference type="NCBI Taxonomy" id="6604"/>
    <lineage>
        <taxon>Eukaryota</taxon>
        <taxon>Metazoa</taxon>
        <taxon>Spiralia</taxon>
        <taxon>Lophotrochozoa</taxon>
        <taxon>Mollusca</taxon>
        <taxon>Bivalvia</taxon>
        <taxon>Autobranchia</taxon>
        <taxon>Heteroconchia</taxon>
        <taxon>Euheterodonta</taxon>
        <taxon>Imparidentia</taxon>
        <taxon>Neoheterodontei</taxon>
        <taxon>Myida</taxon>
        <taxon>Myoidea</taxon>
        <taxon>Myidae</taxon>
        <taxon>Mya</taxon>
    </lineage>
</organism>
<evidence type="ECO:0000313" key="2">
    <source>
        <dbReference type="EMBL" id="WAR17764.1"/>
    </source>
</evidence>
<keyword evidence="3" id="KW-1185">Reference proteome</keyword>
<sequence length="125" mass="14061">ETKCPENCQHTGTNTSCNADGDCLYGCINDLQGRSCTERRIFTASSTNVALAALSGFLGIVLICTAACCYLWNRRMSKSIERKRNSEIQLDQRETARAYEQLQIPANEPTYRNVDENYTESEVHI</sequence>
<evidence type="ECO:0000256" key="1">
    <source>
        <dbReference type="SAM" id="Phobius"/>
    </source>
</evidence>
<keyword evidence="1" id="KW-0472">Membrane</keyword>
<accession>A0ABY7FAD9</accession>
<proteinExistence type="predicted"/>
<dbReference type="EMBL" id="CP111021">
    <property type="protein sequence ID" value="WAR17764.1"/>
    <property type="molecule type" value="Genomic_DNA"/>
</dbReference>
<keyword evidence="1" id="KW-1133">Transmembrane helix</keyword>
<feature type="transmembrane region" description="Helical" evidence="1">
    <location>
        <begin position="49"/>
        <end position="73"/>
    </location>
</feature>
<evidence type="ECO:0000313" key="3">
    <source>
        <dbReference type="Proteomes" id="UP001164746"/>
    </source>
</evidence>
<feature type="non-terminal residue" evidence="2">
    <location>
        <position position="125"/>
    </location>
</feature>